<keyword evidence="5" id="KW-1185">Reference proteome</keyword>
<reference evidence="4" key="1">
    <citation type="submission" date="2021-01" db="EMBL/GenBank/DDBJ databases">
        <authorList>
            <person name="Zahm M."/>
            <person name="Roques C."/>
            <person name="Cabau C."/>
            <person name="Klopp C."/>
            <person name="Donnadieu C."/>
            <person name="Jouanno E."/>
            <person name="Lampietro C."/>
            <person name="Louis A."/>
            <person name="Herpin A."/>
            <person name="Echchiki A."/>
            <person name="Berthelot C."/>
            <person name="Parey E."/>
            <person name="Roest-Crollius H."/>
            <person name="Braasch I."/>
            <person name="Postlethwait J."/>
            <person name="Bobe J."/>
            <person name="Montfort J."/>
            <person name="Bouchez O."/>
            <person name="Begum T."/>
            <person name="Mejri S."/>
            <person name="Adams A."/>
            <person name="Chen W.-J."/>
            <person name="Guiguen Y."/>
        </authorList>
    </citation>
    <scope>NUCLEOTIDE SEQUENCE</scope>
    <source>
        <strain evidence="4">YG-15Mar2019-1</strain>
        <tissue evidence="4">Brain</tissue>
    </source>
</reference>
<dbReference type="GO" id="GO:0006955">
    <property type="term" value="P:immune response"/>
    <property type="evidence" value="ECO:0007669"/>
    <property type="project" value="TreeGrafter"/>
</dbReference>
<sequence>MPSLEGEGEGKENVMHKMAWKIVLLMYFSDILAVKHSLQYFCTAASGIPDIPEFVSVGMVDGEPFCYYDSNMRREIPKQEWAKEAVDPHYWERNTQISHRVQHCFKFITAAMKSINQTVGVHTLQNMFGCEWDEETNSTDGYDRYGYDGEDFFTFDLKNIRWIPKVQQATQIKLEWESRIAQAEEKKYLIEVCIDWLKKYVNCGQSTLERKVSPQVTAQLPQMSPFEEN</sequence>
<dbReference type="InterPro" id="IPR050208">
    <property type="entry name" value="MHC_class-I_related"/>
</dbReference>
<dbReference type="SUPFAM" id="SSF54452">
    <property type="entry name" value="MHC antigen-recognition domain"/>
    <property type="match status" value="1"/>
</dbReference>
<dbReference type="InterPro" id="IPR037055">
    <property type="entry name" value="MHC_I-like_Ag-recog_sf"/>
</dbReference>
<dbReference type="PRINTS" id="PR01638">
    <property type="entry name" value="MHCCLASSI"/>
</dbReference>
<evidence type="ECO:0000313" key="5">
    <source>
        <dbReference type="Proteomes" id="UP001046870"/>
    </source>
</evidence>
<gene>
    <name evidence="4" type="ORF">MATL_G00192920</name>
</gene>
<dbReference type="PANTHER" id="PTHR16675:SF237">
    <property type="entry name" value="MHC CLASS I ANTIGEN TRANSCRIPT VARIANT 1-RELATED"/>
    <property type="match status" value="1"/>
</dbReference>
<name>A0A9D3PMW0_MEGAT</name>
<dbReference type="InterPro" id="IPR011162">
    <property type="entry name" value="MHC_I/II-like_Ag-recog"/>
</dbReference>
<comment type="similarity">
    <text evidence="2">Belongs to the MHC class I family.</text>
</comment>
<evidence type="ECO:0000256" key="2">
    <source>
        <dbReference type="RuleBase" id="RU004439"/>
    </source>
</evidence>
<dbReference type="InterPro" id="IPR011161">
    <property type="entry name" value="MHC_I-like_Ag-recog"/>
</dbReference>
<comment type="caution">
    <text evidence="4">The sequence shown here is derived from an EMBL/GenBank/DDBJ whole genome shotgun (WGS) entry which is preliminary data.</text>
</comment>
<keyword evidence="1" id="KW-0325">Glycoprotein</keyword>
<dbReference type="Proteomes" id="UP001046870">
    <property type="component" value="Chromosome 17"/>
</dbReference>
<proteinExistence type="inferred from homology"/>
<dbReference type="GO" id="GO:0005615">
    <property type="term" value="C:extracellular space"/>
    <property type="evidence" value="ECO:0007669"/>
    <property type="project" value="TreeGrafter"/>
</dbReference>
<dbReference type="Gene3D" id="3.30.500.10">
    <property type="entry name" value="MHC class I-like antigen recognition-like"/>
    <property type="match status" value="1"/>
</dbReference>
<dbReference type="FunFam" id="3.30.500.10:FF:000001">
    <property type="entry name" value="H-2 class I histocompatibility antigen, alpha chain"/>
    <property type="match status" value="1"/>
</dbReference>
<dbReference type="Pfam" id="PF00129">
    <property type="entry name" value="MHC_I"/>
    <property type="match status" value="1"/>
</dbReference>
<accession>A0A9D3PMW0</accession>
<dbReference type="AlphaFoldDB" id="A0A9D3PMW0"/>
<protein>
    <recommendedName>
        <fullName evidence="3">MHC class I-like antigen recognition-like domain-containing protein</fullName>
    </recommendedName>
</protein>
<dbReference type="EMBL" id="JAFDVH010000017">
    <property type="protein sequence ID" value="KAG7461612.1"/>
    <property type="molecule type" value="Genomic_DNA"/>
</dbReference>
<evidence type="ECO:0000256" key="1">
    <source>
        <dbReference type="ARBA" id="ARBA00023180"/>
    </source>
</evidence>
<evidence type="ECO:0000313" key="4">
    <source>
        <dbReference type="EMBL" id="KAG7461612.1"/>
    </source>
</evidence>
<dbReference type="GO" id="GO:0009897">
    <property type="term" value="C:external side of plasma membrane"/>
    <property type="evidence" value="ECO:0007669"/>
    <property type="project" value="TreeGrafter"/>
</dbReference>
<feature type="domain" description="MHC class I-like antigen recognition-like" evidence="3">
    <location>
        <begin position="35"/>
        <end position="208"/>
    </location>
</feature>
<dbReference type="OrthoDB" id="8936120at2759"/>
<evidence type="ECO:0000259" key="3">
    <source>
        <dbReference type="Pfam" id="PF00129"/>
    </source>
</evidence>
<dbReference type="InterPro" id="IPR001039">
    <property type="entry name" value="MHC_I_a_a1/a2"/>
</dbReference>
<organism evidence="4 5">
    <name type="scientific">Megalops atlanticus</name>
    <name type="common">Tarpon</name>
    <name type="synonym">Clupea gigantea</name>
    <dbReference type="NCBI Taxonomy" id="7932"/>
    <lineage>
        <taxon>Eukaryota</taxon>
        <taxon>Metazoa</taxon>
        <taxon>Chordata</taxon>
        <taxon>Craniata</taxon>
        <taxon>Vertebrata</taxon>
        <taxon>Euteleostomi</taxon>
        <taxon>Actinopterygii</taxon>
        <taxon>Neopterygii</taxon>
        <taxon>Teleostei</taxon>
        <taxon>Elopiformes</taxon>
        <taxon>Megalopidae</taxon>
        <taxon>Megalops</taxon>
    </lineage>
</organism>
<dbReference type="PANTHER" id="PTHR16675">
    <property type="entry name" value="MHC CLASS I-RELATED"/>
    <property type="match status" value="1"/>
</dbReference>